<keyword evidence="1" id="KW-1133">Transmembrane helix</keyword>
<proteinExistence type="predicted"/>
<protein>
    <submittedName>
        <fullName evidence="2">Uncharacterized protein</fullName>
    </submittedName>
</protein>
<keyword evidence="1" id="KW-0812">Transmembrane</keyword>
<name>A0A919VR86_9ACTN</name>
<keyword evidence="3" id="KW-1185">Reference proteome</keyword>
<dbReference type="Proteomes" id="UP000681340">
    <property type="component" value="Unassembled WGS sequence"/>
</dbReference>
<dbReference type="EMBL" id="BOQL01000018">
    <property type="protein sequence ID" value="GIM66368.1"/>
    <property type="molecule type" value="Genomic_DNA"/>
</dbReference>
<evidence type="ECO:0000256" key="1">
    <source>
        <dbReference type="SAM" id="Phobius"/>
    </source>
</evidence>
<comment type="caution">
    <text evidence="2">The sequence shown here is derived from an EMBL/GenBank/DDBJ whole genome shotgun (WGS) entry which is preliminary data.</text>
</comment>
<dbReference type="AlphaFoldDB" id="A0A919VR86"/>
<keyword evidence="1" id="KW-0472">Membrane</keyword>
<organism evidence="2 3">
    <name type="scientific">Actinoplanes auranticolor</name>
    <dbReference type="NCBI Taxonomy" id="47988"/>
    <lineage>
        <taxon>Bacteria</taxon>
        <taxon>Bacillati</taxon>
        <taxon>Actinomycetota</taxon>
        <taxon>Actinomycetes</taxon>
        <taxon>Micromonosporales</taxon>
        <taxon>Micromonosporaceae</taxon>
        <taxon>Actinoplanes</taxon>
    </lineage>
</organism>
<reference evidence="2" key="1">
    <citation type="submission" date="2021-03" db="EMBL/GenBank/DDBJ databases">
        <title>Whole genome shotgun sequence of Actinoplanes auranticolor NBRC 12245.</title>
        <authorList>
            <person name="Komaki H."/>
            <person name="Tamura T."/>
        </authorList>
    </citation>
    <scope>NUCLEOTIDE SEQUENCE</scope>
    <source>
        <strain evidence="2">NBRC 12245</strain>
    </source>
</reference>
<accession>A0A919VR86</accession>
<evidence type="ECO:0000313" key="2">
    <source>
        <dbReference type="EMBL" id="GIM66368.1"/>
    </source>
</evidence>
<feature type="transmembrane region" description="Helical" evidence="1">
    <location>
        <begin position="42"/>
        <end position="61"/>
    </location>
</feature>
<evidence type="ECO:0000313" key="3">
    <source>
        <dbReference type="Proteomes" id="UP000681340"/>
    </source>
</evidence>
<gene>
    <name evidence="2" type="ORF">Aau02nite_22800</name>
</gene>
<sequence>MKPHHVSELLDRVAASVTPMETAPAAKLVSLGRRSVRRRRSWAFAAGVALVATVALPFVLLPREKATLPPATTVNFGGLAISVPKGWKAIEVPIFSTCTAQPRTVYLAPKFDFSYGQPSEGPPGDNKPVECPGKGKEWIAAVQSGFSGVSVNPQQLMAKDGQLLEVQKLDEYRPSEPDVRLYGSFSKPFVTPTVFISGPDEARDRLIKNITWPAGPSAPPGGGLALPSRVTSGTAEEVTDGPPYHRMVAASDAKTLNQIRSALAALREPVPTDEACDLKKPGAIGIILSDGENDSAHVVIGDETCPVAVSTGGGQVRVPPELGKQLLALIVASDKAATERARN</sequence>